<proteinExistence type="predicted"/>
<protein>
    <submittedName>
        <fullName evidence="1">Uncharacterized protein</fullName>
    </submittedName>
</protein>
<gene>
    <name evidence="1" type="ORF">OXX778_LOCUS15992</name>
</gene>
<accession>A0A814G0T2</accession>
<comment type="caution">
    <text evidence="1">The sequence shown here is derived from an EMBL/GenBank/DDBJ whole genome shotgun (WGS) entry which is preliminary data.</text>
</comment>
<evidence type="ECO:0000313" key="1">
    <source>
        <dbReference type="EMBL" id="CAF0992592.1"/>
    </source>
</evidence>
<keyword evidence="2" id="KW-1185">Reference proteome</keyword>
<dbReference type="AlphaFoldDB" id="A0A814G0T2"/>
<dbReference type="Proteomes" id="UP000663879">
    <property type="component" value="Unassembled WGS sequence"/>
</dbReference>
<sequence length="67" mass="7872">MITNESREKSVKICEIELQLSKKLVKFKTEEDYTLDLDDSKYEFNNNNYKLLDISTYTQSTSLAINN</sequence>
<organism evidence="1 2">
    <name type="scientific">Brachionus calyciflorus</name>
    <dbReference type="NCBI Taxonomy" id="104777"/>
    <lineage>
        <taxon>Eukaryota</taxon>
        <taxon>Metazoa</taxon>
        <taxon>Spiralia</taxon>
        <taxon>Gnathifera</taxon>
        <taxon>Rotifera</taxon>
        <taxon>Eurotatoria</taxon>
        <taxon>Monogononta</taxon>
        <taxon>Pseudotrocha</taxon>
        <taxon>Ploima</taxon>
        <taxon>Brachionidae</taxon>
        <taxon>Brachionus</taxon>
    </lineage>
</organism>
<evidence type="ECO:0000313" key="2">
    <source>
        <dbReference type="Proteomes" id="UP000663879"/>
    </source>
</evidence>
<reference evidence="1" key="1">
    <citation type="submission" date="2021-02" db="EMBL/GenBank/DDBJ databases">
        <authorList>
            <person name="Nowell W R."/>
        </authorList>
    </citation>
    <scope>NUCLEOTIDE SEQUENCE</scope>
    <source>
        <strain evidence="1">Ploen Becks lab</strain>
    </source>
</reference>
<dbReference type="EMBL" id="CAJNOC010003661">
    <property type="protein sequence ID" value="CAF0992592.1"/>
    <property type="molecule type" value="Genomic_DNA"/>
</dbReference>
<name>A0A814G0T2_9BILA</name>